<name>A0ABR3VIQ3_HUMIN</name>
<feature type="compositionally biased region" description="Polar residues" evidence="1">
    <location>
        <begin position="173"/>
        <end position="183"/>
    </location>
</feature>
<feature type="compositionally biased region" description="Basic residues" evidence="1">
    <location>
        <begin position="24"/>
        <end position="37"/>
    </location>
</feature>
<keyword evidence="2" id="KW-1133">Transmembrane helix</keyword>
<reference evidence="3 4" key="1">
    <citation type="journal article" date="2024" name="Commun. Biol.">
        <title>Comparative genomic analysis of thermophilic fungi reveals convergent evolutionary adaptations and gene losses.</title>
        <authorList>
            <person name="Steindorff A.S."/>
            <person name="Aguilar-Pontes M.V."/>
            <person name="Robinson A.J."/>
            <person name="Andreopoulos B."/>
            <person name="LaButti K."/>
            <person name="Kuo A."/>
            <person name="Mondo S."/>
            <person name="Riley R."/>
            <person name="Otillar R."/>
            <person name="Haridas S."/>
            <person name="Lipzen A."/>
            <person name="Grimwood J."/>
            <person name="Schmutz J."/>
            <person name="Clum A."/>
            <person name="Reid I.D."/>
            <person name="Moisan M.C."/>
            <person name="Butler G."/>
            <person name="Nguyen T.T.M."/>
            <person name="Dewar K."/>
            <person name="Conant G."/>
            <person name="Drula E."/>
            <person name="Henrissat B."/>
            <person name="Hansel C."/>
            <person name="Singer S."/>
            <person name="Hutchinson M.I."/>
            <person name="de Vries R.P."/>
            <person name="Natvig D.O."/>
            <person name="Powell A.J."/>
            <person name="Tsang A."/>
            <person name="Grigoriev I.V."/>
        </authorList>
    </citation>
    <scope>NUCLEOTIDE SEQUENCE [LARGE SCALE GENOMIC DNA]</scope>
    <source>
        <strain evidence="3 4">CBS 620.91</strain>
    </source>
</reference>
<evidence type="ECO:0000313" key="4">
    <source>
        <dbReference type="Proteomes" id="UP001583172"/>
    </source>
</evidence>
<organism evidence="3 4">
    <name type="scientific">Humicola insolens</name>
    <name type="common">Soft-rot fungus</name>
    <dbReference type="NCBI Taxonomy" id="85995"/>
    <lineage>
        <taxon>Eukaryota</taxon>
        <taxon>Fungi</taxon>
        <taxon>Dikarya</taxon>
        <taxon>Ascomycota</taxon>
        <taxon>Pezizomycotina</taxon>
        <taxon>Sordariomycetes</taxon>
        <taxon>Sordariomycetidae</taxon>
        <taxon>Sordariales</taxon>
        <taxon>Chaetomiaceae</taxon>
        <taxon>Mycothermus</taxon>
    </lineage>
</organism>
<dbReference type="Proteomes" id="UP001583172">
    <property type="component" value="Unassembled WGS sequence"/>
</dbReference>
<feature type="compositionally biased region" description="Low complexity" evidence="1">
    <location>
        <begin position="230"/>
        <end position="241"/>
    </location>
</feature>
<evidence type="ECO:0000313" key="3">
    <source>
        <dbReference type="EMBL" id="KAL1841707.1"/>
    </source>
</evidence>
<keyword evidence="2" id="KW-0812">Transmembrane</keyword>
<dbReference type="EMBL" id="JAZGSY010000066">
    <property type="protein sequence ID" value="KAL1841707.1"/>
    <property type="molecule type" value="Genomic_DNA"/>
</dbReference>
<evidence type="ECO:0000256" key="2">
    <source>
        <dbReference type="SAM" id="Phobius"/>
    </source>
</evidence>
<feature type="compositionally biased region" description="Polar residues" evidence="1">
    <location>
        <begin position="120"/>
        <end position="131"/>
    </location>
</feature>
<keyword evidence="4" id="KW-1185">Reference proteome</keyword>
<gene>
    <name evidence="3" type="ORF">VTJ49DRAFT_6681</name>
</gene>
<feature type="compositionally biased region" description="Low complexity" evidence="1">
    <location>
        <begin position="138"/>
        <end position="163"/>
    </location>
</feature>
<evidence type="ECO:0000256" key="1">
    <source>
        <dbReference type="SAM" id="MobiDB-lite"/>
    </source>
</evidence>
<accession>A0ABR3VIQ3</accession>
<keyword evidence="2" id="KW-0472">Membrane</keyword>
<comment type="caution">
    <text evidence="3">The sequence shown here is derived from an EMBL/GenBank/DDBJ whole genome shotgun (WGS) entry which is preliminary data.</text>
</comment>
<feature type="region of interest" description="Disordered" evidence="1">
    <location>
        <begin position="120"/>
        <end position="241"/>
    </location>
</feature>
<feature type="region of interest" description="Disordered" evidence="1">
    <location>
        <begin position="48"/>
        <end position="67"/>
    </location>
</feature>
<feature type="region of interest" description="Disordered" evidence="1">
    <location>
        <begin position="1"/>
        <end position="37"/>
    </location>
</feature>
<feature type="region of interest" description="Disordered" evidence="1">
    <location>
        <begin position="407"/>
        <end position="459"/>
    </location>
</feature>
<feature type="transmembrane region" description="Helical" evidence="2">
    <location>
        <begin position="246"/>
        <end position="268"/>
    </location>
</feature>
<feature type="compositionally biased region" description="Polar residues" evidence="1">
    <location>
        <begin position="410"/>
        <end position="428"/>
    </location>
</feature>
<feature type="compositionally biased region" description="Low complexity" evidence="1">
    <location>
        <begin position="184"/>
        <end position="205"/>
    </location>
</feature>
<sequence>MANHSVGGPSLAQARNTRPTPENHHHHHHHRRHLDGNRKHLHLQHGRFQTPEDGTVPPHARLPPSEKQLHGRQIVIVQTVSVVHYVDAAGAVTSVKTLTSDPAALTSTVLPAAFPVAGTSAVSDASPSVSFSAEFPVPTDGAPSTSSSSSEPESTDSAPEPTSAVSTPFELLTSITSADSIPGSSTSALTDTSETSSTTSATETAVVGPSDNGADIGAGIQSPIPPPAEPSSEPSSGLPPQTRNTVIGGVVGSVAGIALIVFALLYLLKWRRHRSRGIMLLTDADSTVRRRPSTAGSGDLARKRSGTFSVHAALAKFNSWKTSITPAPEPAPQEKGFYRVSGKKLISVLESGGDGYSDPIFDSDTRNPQSAFYRDSQMSMFTSNQPPLKLGSPMRPESGVPIFREGPQRTAVQEQPPFSAQRRSTFPTTIPIPVPDSIGRTLASRDGSRGSGSRFMENA</sequence>
<proteinExistence type="predicted"/>
<protein>
    <submittedName>
        <fullName evidence="3">Uncharacterized protein</fullName>
    </submittedName>
</protein>